<dbReference type="InterPro" id="IPR004090">
    <property type="entry name" value="Chemotax_Me-accpt_rcpt"/>
</dbReference>
<feature type="domain" description="Methyl-accepting transducer" evidence="6">
    <location>
        <begin position="263"/>
        <end position="499"/>
    </location>
</feature>
<gene>
    <name evidence="8" type="ordered locus">Selin_1697</name>
</gene>
<dbReference type="GO" id="GO:0006935">
    <property type="term" value="P:chemotaxis"/>
    <property type="evidence" value="ECO:0007669"/>
    <property type="project" value="InterPro"/>
</dbReference>
<dbReference type="PANTHER" id="PTHR32089:SF112">
    <property type="entry name" value="LYSOZYME-LIKE PROTEIN-RELATED"/>
    <property type="match status" value="1"/>
</dbReference>
<dbReference type="GO" id="GO:0007165">
    <property type="term" value="P:signal transduction"/>
    <property type="evidence" value="ECO:0007669"/>
    <property type="project" value="UniProtKB-KW"/>
</dbReference>
<dbReference type="KEGG" id="din:Selin_1697"/>
<sequence length="572" mass="62350">MRIVSKQILLVLCFLIFLITVGLVGLHGIRQTQDGLETIYHDRVVPLRDLKHISDLYAFNIVNVTHKARNGNITMFTALRMVQEAEQQIEEFWSEYLARDFTEAEREILQEVLPLKPIVAESVQKLKGILQESNQQALTTFARHELYQVIEPLTNKLSELVDAQLDIAFAEYQSAHDRYGMNVAITMLILGLAILVSMLSGWLITRTITLPLNQAVQFAHAVASGDLTRTISSRKRDEVGMLLNSLNRMVTSLCATVGQINMASTEVATASEQLSSASTQMSTGMALQTERTSQIAGASLEMSQTSASISSNMADIQGKTLAALRLAKQGEEKVKLSATEMVTIASHVDEATTCARSLEEKAGRVQEVIRMINDIADQTNLLALNAAIEAARAGDAGRGFAVVADEIRKLSERSTLSTSEIRTIIMGMQQGVHQVVQSMTKVNDRAQNGNSLAQEVDSAFTEIIGGMESLQHLIDQSAASVEEMAVTAEQITEDIQTIAITSEQTAKGTEEVSRSSSQLAVLASDVQTSVAFFEIRQNDEETRQLAFVPTPLSTDFAQPAGGCTEQAGKRAG</sequence>
<dbReference type="InterPro" id="IPR003660">
    <property type="entry name" value="HAMP_dom"/>
</dbReference>
<comment type="similarity">
    <text evidence="3">Belongs to the methyl-accepting chemotaxis (MCP) protein family.</text>
</comment>
<dbReference type="SMART" id="SM00283">
    <property type="entry name" value="MA"/>
    <property type="match status" value="1"/>
</dbReference>
<evidence type="ECO:0000313" key="9">
    <source>
        <dbReference type="Proteomes" id="UP000002572"/>
    </source>
</evidence>
<dbReference type="Pfam" id="PF00672">
    <property type="entry name" value="HAMP"/>
    <property type="match status" value="1"/>
</dbReference>
<dbReference type="GO" id="GO:0016020">
    <property type="term" value="C:membrane"/>
    <property type="evidence" value="ECO:0007669"/>
    <property type="project" value="UniProtKB-SubCell"/>
</dbReference>
<feature type="domain" description="HAMP" evidence="7">
    <location>
        <begin position="206"/>
        <end position="258"/>
    </location>
</feature>
<dbReference type="OrthoDB" id="9763018at2"/>
<reference evidence="8 9" key="1">
    <citation type="submission" date="2010-12" db="EMBL/GenBank/DDBJ databases">
        <title>Complete sequence of Desulfurispirillum indicum S5.</title>
        <authorList>
            <consortium name="US DOE Joint Genome Institute"/>
            <person name="Lucas S."/>
            <person name="Copeland A."/>
            <person name="Lapidus A."/>
            <person name="Cheng J.-F."/>
            <person name="Goodwin L."/>
            <person name="Pitluck S."/>
            <person name="Chertkov O."/>
            <person name="Held B."/>
            <person name="Detter J.C."/>
            <person name="Han C."/>
            <person name="Tapia R."/>
            <person name="Land M."/>
            <person name="Hauser L."/>
            <person name="Kyrpides N."/>
            <person name="Ivanova N."/>
            <person name="Mikhailova N."/>
            <person name="Haggblom M."/>
            <person name="Rauschenbach I."/>
            <person name="Bini E."/>
            <person name="Woyke T."/>
        </authorList>
    </citation>
    <scope>NUCLEOTIDE SEQUENCE [LARGE SCALE GENOMIC DNA]</scope>
    <source>
        <strain evidence="9">ATCC BAA-1389 / DSM 22839 / S5</strain>
    </source>
</reference>
<evidence type="ECO:0000259" key="6">
    <source>
        <dbReference type="PROSITE" id="PS50111"/>
    </source>
</evidence>
<keyword evidence="5" id="KW-0812">Transmembrane</keyword>
<evidence type="ECO:0000259" key="7">
    <source>
        <dbReference type="PROSITE" id="PS50885"/>
    </source>
</evidence>
<dbReference type="InterPro" id="IPR004089">
    <property type="entry name" value="MCPsignal_dom"/>
</dbReference>
<name>E6W0T1_DESIS</name>
<dbReference type="eggNOG" id="COG0840">
    <property type="taxonomic scope" value="Bacteria"/>
</dbReference>
<dbReference type="GO" id="GO:0004888">
    <property type="term" value="F:transmembrane signaling receptor activity"/>
    <property type="evidence" value="ECO:0007669"/>
    <property type="project" value="InterPro"/>
</dbReference>
<comment type="subcellular location">
    <subcellularLocation>
        <location evidence="1">Membrane</location>
    </subcellularLocation>
</comment>
<dbReference type="InterPro" id="IPR024478">
    <property type="entry name" value="HlyB_4HB_MCP"/>
</dbReference>
<dbReference type="Pfam" id="PF12729">
    <property type="entry name" value="4HB_MCP_1"/>
    <property type="match status" value="1"/>
</dbReference>
<dbReference type="STRING" id="653733.Selin_1697"/>
<dbReference type="CDD" id="cd11386">
    <property type="entry name" value="MCP_signal"/>
    <property type="match status" value="1"/>
</dbReference>
<dbReference type="AlphaFoldDB" id="E6W0T1"/>
<dbReference type="FunFam" id="1.10.287.950:FF:000001">
    <property type="entry name" value="Methyl-accepting chemotaxis sensory transducer"/>
    <property type="match status" value="1"/>
</dbReference>
<dbReference type="Proteomes" id="UP000002572">
    <property type="component" value="Chromosome"/>
</dbReference>
<dbReference type="SUPFAM" id="SSF58104">
    <property type="entry name" value="Methyl-accepting chemotaxis protein (MCP) signaling domain"/>
    <property type="match status" value="1"/>
</dbReference>
<feature type="transmembrane region" description="Helical" evidence="5">
    <location>
        <begin position="183"/>
        <end position="204"/>
    </location>
</feature>
<organism evidence="8 9">
    <name type="scientific">Desulfurispirillum indicum (strain ATCC BAA-1389 / DSM 22839 / S5)</name>
    <dbReference type="NCBI Taxonomy" id="653733"/>
    <lineage>
        <taxon>Bacteria</taxon>
        <taxon>Pseudomonadati</taxon>
        <taxon>Chrysiogenota</taxon>
        <taxon>Chrysiogenia</taxon>
        <taxon>Chrysiogenales</taxon>
        <taxon>Chrysiogenaceae</taxon>
        <taxon>Desulfurispirillum</taxon>
    </lineage>
</organism>
<keyword evidence="5" id="KW-0472">Membrane</keyword>
<evidence type="ECO:0000313" key="8">
    <source>
        <dbReference type="EMBL" id="ADU66426.1"/>
    </source>
</evidence>
<evidence type="ECO:0000256" key="5">
    <source>
        <dbReference type="SAM" id="Phobius"/>
    </source>
</evidence>
<dbReference type="Pfam" id="PF00015">
    <property type="entry name" value="MCPsignal"/>
    <property type="match status" value="1"/>
</dbReference>
<dbReference type="InParanoid" id="E6W0T1"/>
<dbReference type="PROSITE" id="PS50885">
    <property type="entry name" value="HAMP"/>
    <property type="match status" value="1"/>
</dbReference>
<dbReference type="PROSITE" id="PS50111">
    <property type="entry name" value="CHEMOTAXIS_TRANSDUC_2"/>
    <property type="match status" value="1"/>
</dbReference>
<dbReference type="CDD" id="cd06225">
    <property type="entry name" value="HAMP"/>
    <property type="match status" value="1"/>
</dbReference>
<protein>
    <submittedName>
        <fullName evidence="8">Chemotaxis sensory transducer</fullName>
    </submittedName>
</protein>
<dbReference type="PANTHER" id="PTHR32089">
    <property type="entry name" value="METHYL-ACCEPTING CHEMOTAXIS PROTEIN MCPB"/>
    <property type="match status" value="1"/>
</dbReference>
<keyword evidence="5" id="KW-1133">Transmembrane helix</keyword>
<keyword evidence="2 4" id="KW-0807">Transducer</keyword>
<feature type="transmembrane region" description="Helical" evidence="5">
    <location>
        <begin position="6"/>
        <end position="26"/>
    </location>
</feature>
<evidence type="ECO:0000256" key="4">
    <source>
        <dbReference type="PROSITE-ProRule" id="PRU00284"/>
    </source>
</evidence>
<dbReference type="SMART" id="SM00304">
    <property type="entry name" value="HAMP"/>
    <property type="match status" value="1"/>
</dbReference>
<dbReference type="FunCoup" id="E6W0T1">
    <property type="interactions" value="197"/>
</dbReference>
<dbReference type="HOGENOM" id="CLU_000445_107_27_0"/>
<dbReference type="EMBL" id="CP002432">
    <property type="protein sequence ID" value="ADU66426.1"/>
    <property type="molecule type" value="Genomic_DNA"/>
</dbReference>
<evidence type="ECO:0000256" key="3">
    <source>
        <dbReference type="ARBA" id="ARBA00029447"/>
    </source>
</evidence>
<dbReference type="RefSeq" id="WP_013506306.1">
    <property type="nucleotide sequence ID" value="NC_014836.1"/>
</dbReference>
<evidence type="ECO:0000256" key="1">
    <source>
        <dbReference type="ARBA" id="ARBA00004370"/>
    </source>
</evidence>
<proteinExistence type="inferred from homology"/>
<accession>E6W0T1</accession>
<dbReference type="Gene3D" id="1.10.287.950">
    <property type="entry name" value="Methyl-accepting chemotaxis protein"/>
    <property type="match status" value="1"/>
</dbReference>
<evidence type="ECO:0000256" key="2">
    <source>
        <dbReference type="ARBA" id="ARBA00023224"/>
    </source>
</evidence>
<dbReference type="PRINTS" id="PR00260">
    <property type="entry name" value="CHEMTRNSDUCR"/>
</dbReference>
<keyword evidence="9" id="KW-1185">Reference proteome</keyword>